<keyword evidence="2" id="KW-0812">Transmembrane</keyword>
<keyword evidence="2" id="KW-1133">Transmembrane helix</keyword>
<feature type="region of interest" description="Disordered" evidence="1">
    <location>
        <begin position="47"/>
        <end position="125"/>
    </location>
</feature>
<keyword evidence="4" id="KW-1185">Reference proteome</keyword>
<keyword evidence="2" id="KW-0472">Membrane</keyword>
<reference evidence="4" key="1">
    <citation type="submission" date="2015-09" db="EMBL/GenBank/DDBJ databases">
        <authorList>
            <consortium name="Pathogen Informatics"/>
        </authorList>
    </citation>
    <scope>NUCLEOTIDE SEQUENCE [LARGE SCALE GENOMIC DNA]</scope>
    <source>
        <strain evidence="4">Lake Konstanz</strain>
    </source>
</reference>
<evidence type="ECO:0000256" key="1">
    <source>
        <dbReference type="SAM" id="MobiDB-lite"/>
    </source>
</evidence>
<feature type="non-terminal residue" evidence="3">
    <location>
        <position position="1"/>
    </location>
</feature>
<evidence type="ECO:0000313" key="4">
    <source>
        <dbReference type="Proteomes" id="UP000051952"/>
    </source>
</evidence>
<feature type="non-terminal residue" evidence="3">
    <location>
        <position position="224"/>
    </location>
</feature>
<dbReference type="VEuPathDB" id="TriTrypDB:BSAL_73510"/>
<proteinExistence type="predicted"/>
<feature type="transmembrane region" description="Helical" evidence="2">
    <location>
        <begin position="195"/>
        <end position="223"/>
    </location>
</feature>
<dbReference type="AlphaFoldDB" id="A0A0S4IXB7"/>
<gene>
    <name evidence="3" type="ORF">BSAL_73510</name>
</gene>
<dbReference type="Proteomes" id="UP000051952">
    <property type="component" value="Unassembled WGS sequence"/>
</dbReference>
<evidence type="ECO:0000313" key="3">
    <source>
        <dbReference type="EMBL" id="CUG06916.1"/>
    </source>
</evidence>
<sequence>RRIIDWNFAHLIELPLSPSPPSTKSRGKHFFFFCETYQLMPQPGESQYLAAPRRGNTGRQASDSADDIVSDITREEDDRSPVYSDYGSSRMTREDSNENTGVRFTESFPRTPQQQRGPTSSAARLRRRRSAIDIEILAEKARLPALPAVNPGKEPRRFTETELDKMQRYESLDTFIPQTTMHKDHLEYRSREPRWFIWVFVLVVGVLTAAVAVLMVSCIHMLFA</sequence>
<evidence type="ECO:0000256" key="2">
    <source>
        <dbReference type="SAM" id="Phobius"/>
    </source>
</evidence>
<organism evidence="3 4">
    <name type="scientific">Bodo saltans</name>
    <name type="common">Flagellated protozoan</name>
    <dbReference type="NCBI Taxonomy" id="75058"/>
    <lineage>
        <taxon>Eukaryota</taxon>
        <taxon>Discoba</taxon>
        <taxon>Euglenozoa</taxon>
        <taxon>Kinetoplastea</taxon>
        <taxon>Metakinetoplastina</taxon>
        <taxon>Eubodonida</taxon>
        <taxon>Bodonidae</taxon>
        <taxon>Bodo</taxon>
    </lineage>
</organism>
<feature type="compositionally biased region" description="Polar residues" evidence="1">
    <location>
        <begin position="98"/>
        <end position="119"/>
    </location>
</feature>
<protein>
    <submittedName>
        <fullName evidence="3">Chloride channel protein, putative</fullName>
    </submittedName>
</protein>
<name>A0A0S4IXB7_BODSA</name>
<accession>A0A0S4IXB7</accession>
<dbReference type="EMBL" id="CYKH01000619">
    <property type="protein sequence ID" value="CUG06916.1"/>
    <property type="molecule type" value="Genomic_DNA"/>
</dbReference>